<keyword evidence="3" id="KW-0863">Zinc-finger</keyword>
<keyword evidence="10" id="KW-1185">Reference proteome</keyword>
<dbReference type="Proteomes" id="UP001515480">
    <property type="component" value="Unassembled WGS sequence"/>
</dbReference>
<evidence type="ECO:0000313" key="9">
    <source>
        <dbReference type="EMBL" id="KAL1528500.1"/>
    </source>
</evidence>
<evidence type="ECO:0000256" key="2">
    <source>
        <dbReference type="ARBA" id="ARBA00022723"/>
    </source>
</evidence>
<evidence type="ECO:0000313" key="10">
    <source>
        <dbReference type="Proteomes" id="UP001515480"/>
    </source>
</evidence>
<keyword evidence="2" id="KW-0479">Metal-binding</keyword>
<dbReference type="GO" id="GO:0005634">
    <property type="term" value="C:nucleus"/>
    <property type="evidence" value="ECO:0007669"/>
    <property type="project" value="UniProtKB-ARBA"/>
</dbReference>
<dbReference type="PANTHER" id="PTHR22597">
    <property type="entry name" value="POLYCOMB GROUP PROTEIN"/>
    <property type="match status" value="1"/>
</dbReference>
<evidence type="ECO:0000256" key="1">
    <source>
        <dbReference type="ARBA" id="ARBA00007416"/>
    </source>
</evidence>
<dbReference type="GO" id="GO:0008270">
    <property type="term" value="F:zinc ion binding"/>
    <property type="evidence" value="ECO:0007669"/>
    <property type="project" value="UniProtKB-KW"/>
</dbReference>
<dbReference type="EMBL" id="JBGBPQ010000002">
    <property type="protein sequence ID" value="KAL1528500.1"/>
    <property type="molecule type" value="Genomic_DNA"/>
</dbReference>
<name>A0AB34K380_PRYPA</name>
<evidence type="ECO:0000259" key="8">
    <source>
        <dbReference type="Pfam" id="PF09733"/>
    </source>
</evidence>
<dbReference type="InterPro" id="IPR019135">
    <property type="entry name" value="Polycomb_protein_VEFS-Box"/>
</dbReference>
<keyword evidence="6" id="KW-0804">Transcription</keyword>
<evidence type="ECO:0000256" key="4">
    <source>
        <dbReference type="ARBA" id="ARBA00022833"/>
    </source>
</evidence>
<protein>
    <recommendedName>
        <fullName evidence="8">Polycomb protein VEFS-Box domain-containing protein</fullName>
    </recommendedName>
</protein>
<dbReference type="GO" id="GO:0031490">
    <property type="term" value="F:chromatin DNA binding"/>
    <property type="evidence" value="ECO:0007669"/>
    <property type="project" value="TreeGrafter"/>
</dbReference>
<dbReference type="PANTHER" id="PTHR22597:SF0">
    <property type="entry name" value="POLYCOMB PROTEIN SUZ12"/>
    <property type="match status" value="1"/>
</dbReference>
<proteinExistence type="inferred from homology"/>
<keyword evidence="5" id="KW-0805">Transcription regulation</keyword>
<reference evidence="9 10" key="1">
    <citation type="journal article" date="2024" name="Science">
        <title>Giant polyketide synthase enzymes in the biosynthesis of giant marine polyether toxins.</title>
        <authorList>
            <person name="Fallon T.R."/>
            <person name="Shende V.V."/>
            <person name="Wierzbicki I.H."/>
            <person name="Pendleton A.L."/>
            <person name="Watervoot N.F."/>
            <person name="Auber R.P."/>
            <person name="Gonzalez D.J."/>
            <person name="Wisecaver J.H."/>
            <person name="Moore B.S."/>
        </authorList>
    </citation>
    <scope>NUCLEOTIDE SEQUENCE [LARGE SCALE GENOMIC DNA]</scope>
    <source>
        <strain evidence="9 10">12B1</strain>
    </source>
</reference>
<dbReference type="Pfam" id="PF09733">
    <property type="entry name" value="VEFS-Box"/>
    <property type="match status" value="1"/>
</dbReference>
<feature type="region of interest" description="Disordered" evidence="7">
    <location>
        <begin position="67"/>
        <end position="90"/>
    </location>
</feature>
<organism evidence="9 10">
    <name type="scientific">Prymnesium parvum</name>
    <name type="common">Toxic golden alga</name>
    <dbReference type="NCBI Taxonomy" id="97485"/>
    <lineage>
        <taxon>Eukaryota</taxon>
        <taxon>Haptista</taxon>
        <taxon>Haptophyta</taxon>
        <taxon>Prymnesiophyceae</taxon>
        <taxon>Prymnesiales</taxon>
        <taxon>Prymnesiaceae</taxon>
        <taxon>Prymnesium</taxon>
    </lineage>
</organism>
<sequence length="288" mass="31912">MPPALPQSPPTNGLVPSISRARPGRLCGTAGCELPDFHVGPCSCMNMAAKRQSIPVIPAAAAPAPARECPPRAVRSSSRETDAAPHQELLPNGLKRFYHGQRWGVPLPDGQVSEDLENSDDDVDEGWRLQQAEQRIKARQGISLQQTSLMNLWNAHVASSPPVVSDRMLPEVCRRFAFTHADVLARALRQPFLLHLFTLWEHNLLHHEDVNDCIHIVNTTNKCSVSKNRNQDHELDHTTHALCSECLRPSHERHCTLYRVPYGAAAWPASNNIPGTEVVPIGVWESSE</sequence>
<evidence type="ECO:0000256" key="6">
    <source>
        <dbReference type="ARBA" id="ARBA00023163"/>
    </source>
</evidence>
<comment type="caution">
    <text evidence="9">The sequence shown here is derived from an EMBL/GenBank/DDBJ whole genome shotgun (WGS) entry which is preliminary data.</text>
</comment>
<comment type="similarity">
    <text evidence="1">Belongs to the VEFS (VRN2-EMF2-FIS2-SU(Z)12) family.</text>
</comment>
<evidence type="ECO:0000256" key="5">
    <source>
        <dbReference type="ARBA" id="ARBA00023015"/>
    </source>
</evidence>
<dbReference type="CDD" id="cd21553">
    <property type="entry name" value="VEFS-box_EMF2-like"/>
    <property type="match status" value="1"/>
</dbReference>
<feature type="domain" description="Polycomb protein VEFS-Box" evidence="8">
    <location>
        <begin position="93"/>
        <end position="208"/>
    </location>
</feature>
<evidence type="ECO:0000256" key="7">
    <source>
        <dbReference type="SAM" id="MobiDB-lite"/>
    </source>
</evidence>
<accession>A0AB34K380</accession>
<gene>
    <name evidence="9" type="ORF">AB1Y20_009843</name>
</gene>
<evidence type="ECO:0000256" key="3">
    <source>
        <dbReference type="ARBA" id="ARBA00022771"/>
    </source>
</evidence>
<dbReference type="AlphaFoldDB" id="A0AB34K380"/>
<keyword evidence="4" id="KW-0862">Zinc</keyword>